<dbReference type="PROSITE" id="PS51194">
    <property type="entry name" value="HELICASE_CTER"/>
    <property type="match status" value="1"/>
</dbReference>
<feature type="compositionally biased region" description="Basic and acidic residues" evidence="2">
    <location>
        <begin position="304"/>
        <end position="330"/>
    </location>
</feature>
<keyword evidence="1" id="KW-0378">Hydrolase</keyword>
<dbReference type="SUPFAM" id="SSF52540">
    <property type="entry name" value="P-loop containing nucleoside triphosphate hydrolases"/>
    <property type="match status" value="2"/>
</dbReference>
<keyword evidence="5" id="KW-0067">ATP-binding</keyword>
<dbReference type="InterPro" id="IPR038718">
    <property type="entry name" value="SNF2-like_sf"/>
</dbReference>
<feature type="compositionally biased region" description="Pro residues" evidence="2">
    <location>
        <begin position="143"/>
        <end position="159"/>
    </location>
</feature>
<dbReference type="InterPro" id="IPR000330">
    <property type="entry name" value="SNF2_N"/>
</dbReference>
<dbReference type="InterPro" id="IPR001650">
    <property type="entry name" value="Helicase_C-like"/>
</dbReference>
<dbReference type="Gene3D" id="3.40.50.300">
    <property type="entry name" value="P-loop containing nucleotide triphosphate hydrolases"/>
    <property type="match status" value="1"/>
</dbReference>
<dbReference type="InterPro" id="IPR049730">
    <property type="entry name" value="SNF2/RAD54-like_C"/>
</dbReference>
<dbReference type="CDD" id="cd18012">
    <property type="entry name" value="DEXQc_arch_SWI2_SNF2"/>
    <property type="match status" value="1"/>
</dbReference>
<dbReference type="PANTHER" id="PTHR10799">
    <property type="entry name" value="SNF2/RAD54 HELICASE FAMILY"/>
    <property type="match status" value="1"/>
</dbReference>
<dbReference type="CDD" id="cd18793">
    <property type="entry name" value="SF2_C_SNF"/>
    <property type="match status" value="1"/>
</dbReference>
<sequence length="1032" mass="112399">MRVHGVWVGDGLAFWAETTDTDEVSPRQAARPGPHRPRPHPHASSAAVVAAALGLDDQPSRTLELLLPGSAKEPLPSPETGRLSEVTRPRLRLWQVPAVVPPAAAALRMLDGHAGTATLRHWAAVAAFARDLVRRGRVIPRLIPAPAPTSPSGTTPPTPAYGTATPDSTAMWAIAGDTARALWWPVLTGADAGYFRELALAMPPACRTSRTERPSADILREALETFTDALVRQTLAEPLTTGPRTPRERWLAALTGDDPACPDVPELRQELEKWHDAVTTAEGAARVCFRLLEPSGTDDSTEDSADHSAGDRADDSADDRPGDRANDRPGDWRLELALQAADDPSLYVPAARVWSEGGPAGFPGKPERELLAGLGRAVRLYPELDRALRVPQPSELALDTAGAFGFLRQAAPLLQAAGFGVQLPRWAGRTKLGLKLTTRTKAQTAAAAQGFGMRELVDFRIDLAVGDETISEAELAELARLKVPLVRVRGQWVELDDRQLKAALKAVEGARTGEASAADLLRHVVRADDDELPLLEVDADGVLGDLLSGQAERRLTPLATPAGLDATLRPYQERGLAWLSFLSELGLGGVLADDMGLGKTITTLALLVHERADAPTLLVCPMSLVGNWQREAARFAPGLRVYVHHGSGRDAAEIGHADLVITTYGTAQRDLETLRRHGWRRVVCDEAQAIKNSGTLQAQAVRSIPTGTRLALTGTPVENHLAELWSIMEFANPGLLGPRTRFRTRFQEPIEARQDEQAAGALKRATGPFILRRLKTDKSIISDLPEKLEIKEWCPLTTEQATLYQAVVDDMLARIDDSEGIERRGLVLSAMARLKQVCNHPAHLLKDGSRLSGRSGKLARLEQLSEEILAEGEKALLFTQYAEFGSMLQPYLAQRLGTTALWLHGGLPKKTRDRLVDRFQNDDEPMLFVLSLKAAGVGLNLTAANHVVHVDRWWNPAVEDQATDRAFRIGQRKNVQVRKLICAGTLEERVDQMIERKKALAERVVGAGEDWLTDLSTDELREVFRLTAEGVG</sequence>
<organism evidence="5 6">
    <name type="scientific">Nonomuraea diastatica</name>
    <dbReference type="NCBI Taxonomy" id="1848329"/>
    <lineage>
        <taxon>Bacteria</taxon>
        <taxon>Bacillati</taxon>
        <taxon>Actinomycetota</taxon>
        <taxon>Actinomycetes</taxon>
        <taxon>Streptosporangiales</taxon>
        <taxon>Streptosporangiaceae</taxon>
        <taxon>Nonomuraea</taxon>
    </lineage>
</organism>
<dbReference type="GO" id="GO:0005524">
    <property type="term" value="F:ATP binding"/>
    <property type="evidence" value="ECO:0007669"/>
    <property type="project" value="InterPro"/>
</dbReference>
<feature type="region of interest" description="Disordered" evidence="2">
    <location>
        <begin position="295"/>
        <end position="330"/>
    </location>
</feature>
<dbReference type="AlphaFoldDB" id="A0A4R4WHH6"/>
<dbReference type="EMBL" id="SMKP01000118">
    <property type="protein sequence ID" value="TDD15793.1"/>
    <property type="molecule type" value="Genomic_DNA"/>
</dbReference>
<dbReference type="Proteomes" id="UP000294543">
    <property type="component" value="Unassembled WGS sequence"/>
</dbReference>
<dbReference type="InterPro" id="IPR027417">
    <property type="entry name" value="P-loop_NTPase"/>
</dbReference>
<dbReference type="FunFam" id="3.40.50.300:FF:000533">
    <property type="entry name" value="Helicase, Snf2 family"/>
    <property type="match status" value="1"/>
</dbReference>
<dbReference type="RefSeq" id="WP_132514959.1">
    <property type="nucleotide sequence ID" value="NZ_SMKP01000118.1"/>
</dbReference>
<feature type="domain" description="Helicase ATP-binding" evidence="3">
    <location>
        <begin position="580"/>
        <end position="734"/>
    </location>
</feature>
<dbReference type="SMART" id="SM00487">
    <property type="entry name" value="DEXDc"/>
    <property type="match status" value="1"/>
</dbReference>
<evidence type="ECO:0000313" key="6">
    <source>
        <dbReference type="Proteomes" id="UP000294543"/>
    </source>
</evidence>
<name>A0A4R4WHH6_9ACTN</name>
<dbReference type="Pfam" id="PF00271">
    <property type="entry name" value="Helicase_C"/>
    <property type="match status" value="1"/>
</dbReference>
<dbReference type="InterPro" id="IPR014001">
    <property type="entry name" value="Helicase_ATP-bd"/>
</dbReference>
<keyword evidence="5" id="KW-0547">Nucleotide-binding</keyword>
<dbReference type="Gene3D" id="3.40.50.10810">
    <property type="entry name" value="Tandem AAA-ATPase domain"/>
    <property type="match status" value="1"/>
</dbReference>
<dbReference type="GO" id="GO:0016787">
    <property type="term" value="F:hydrolase activity"/>
    <property type="evidence" value="ECO:0007669"/>
    <property type="project" value="UniProtKB-KW"/>
</dbReference>
<dbReference type="OrthoDB" id="9760715at2"/>
<evidence type="ECO:0000259" key="3">
    <source>
        <dbReference type="PROSITE" id="PS51192"/>
    </source>
</evidence>
<dbReference type="SMART" id="SM00490">
    <property type="entry name" value="HELICc"/>
    <property type="match status" value="1"/>
</dbReference>
<gene>
    <name evidence="5" type="ORF">E1294_33385</name>
</gene>
<dbReference type="InterPro" id="IPR022138">
    <property type="entry name" value="DUF3670"/>
</dbReference>
<accession>A0A4R4WHH6</accession>
<reference evidence="5 6" key="1">
    <citation type="submission" date="2019-03" db="EMBL/GenBank/DDBJ databases">
        <title>Draft genome sequences of novel Actinobacteria.</title>
        <authorList>
            <person name="Sahin N."/>
            <person name="Ay H."/>
            <person name="Saygin H."/>
        </authorList>
    </citation>
    <scope>NUCLEOTIDE SEQUENCE [LARGE SCALE GENOMIC DNA]</scope>
    <source>
        <strain evidence="5 6">KC712</strain>
    </source>
</reference>
<protein>
    <submittedName>
        <fullName evidence="5">DEAD/DEAH box helicase</fullName>
    </submittedName>
</protein>
<evidence type="ECO:0000313" key="5">
    <source>
        <dbReference type="EMBL" id="TDD15793.1"/>
    </source>
</evidence>
<evidence type="ECO:0000256" key="1">
    <source>
        <dbReference type="ARBA" id="ARBA00022801"/>
    </source>
</evidence>
<comment type="caution">
    <text evidence="5">The sequence shown here is derived from an EMBL/GenBank/DDBJ whole genome shotgun (WGS) entry which is preliminary data.</text>
</comment>
<dbReference type="PROSITE" id="PS51192">
    <property type="entry name" value="HELICASE_ATP_BIND_1"/>
    <property type="match status" value="1"/>
</dbReference>
<evidence type="ECO:0000259" key="4">
    <source>
        <dbReference type="PROSITE" id="PS51194"/>
    </source>
</evidence>
<evidence type="ECO:0000256" key="2">
    <source>
        <dbReference type="SAM" id="MobiDB-lite"/>
    </source>
</evidence>
<dbReference type="FunFam" id="3.40.50.10810:FF:000031">
    <property type="entry name" value="Helicase, SNF2/RAD54 family"/>
    <property type="match status" value="1"/>
</dbReference>
<dbReference type="GO" id="GO:0004386">
    <property type="term" value="F:helicase activity"/>
    <property type="evidence" value="ECO:0007669"/>
    <property type="project" value="UniProtKB-KW"/>
</dbReference>
<keyword evidence="6" id="KW-1185">Reference proteome</keyword>
<feature type="domain" description="Helicase C-terminal" evidence="4">
    <location>
        <begin position="860"/>
        <end position="1016"/>
    </location>
</feature>
<feature type="region of interest" description="Disordered" evidence="2">
    <location>
        <begin position="19"/>
        <end position="44"/>
    </location>
</feature>
<dbReference type="Pfam" id="PF12419">
    <property type="entry name" value="DUF3670"/>
    <property type="match status" value="1"/>
</dbReference>
<dbReference type="Pfam" id="PF00176">
    <property type="entry name" value="SNF2-rel_dom"/>
    <property type="match status" value="1"/>
</dbReference>
<feature type="region of interest" description="Disordered" evidence="2">
    <location>
        <begin position="143"/>
        <end position="163"/>
    </location>
</feature>
<keyword evidence="5" id="KW-0347">Helicase</keyword>
<proteinExistence type="predicted"/>